<dbReference type="Proteomes" id="UP000554235">
    <property type="component" value="Unassembled WGS sequence"/>
</dbReference>
<accession>A0A8H4LP37</accession>
<evidence type="ECO:0000256" key="2">
    <source>
        <dbReference type="ARBA" id="ARBA00038334"/>
    </source>
</evidence>
<name>A0A8H4LP37_9HYPO</name>
<dbReference type="PANTHER" id="PTHR43329">
    <property type="entry name" value="EPOXIDE HYDROLASE"/>
    <property type="match status" value="1"/>
</dbReference>
<dbReference type="GO" id="GO:0016787">
    <property type="term" value="F:hydrolase activity"/>
    <property type="evidence" value="ECO:0007669"/>
    <property type="project" value="UniProtKB-KW"/>
</dbReference>
<evidence type="ECO:0000313" key="5">
    <source>
        <dbReference type="Proteomes" id="UP000554235"/>
    </source>
</evidence>
<dbReference type="Pfam" id="PF00561">
    <property type="entry name" value="Abhydrolase_1"/>
    <property type="match status" value="1"/>
</dbReference>
<evidence type="ECO:0000256" key="1">
    <source>
        <dbReference type="ARBA" id="ARBA00022801"/>
    </source>
</evidence>
<comment type="similarity">
    <text evidence="2">Belongs to the AB hydrolase superfamily. Epoxide hydrolase family.</text>
</comment>
<dbReference type="InterPro" id="IPR029058">
    <property type="entry name" value="AB_hydrolase_fold"/>
</dbReference>
<reference evidence="4 5" key="1">
    <citation type="submission" date="2020-01" db="EMBL/GenBank/DDBJ databases">
        <title>Identification and distribution of gene clusters putatively required for synthesis of sphingolipid metabolism inhibitors in phylogenetically diverse species of the filamentous fungus Fusarium.</title>
        <authorList>
            <person name="Kim H.-S."/>
            <person name="Busman M."/>
            <person name="Brown D.W."/>
            <person name="Divon H."/>
            <person name="Uhlig S."/>
            <person name="Proctor R.H."/>
        </authorList>
    </citation>
    <scope>NUCLEOTIDE SEQUENCE [LARGE SCALE GENOMIC DNA]</scope>
    <source>
        <strain evidence="4 5">NRRL 20459</strain>
    </source>
</reference>
<proteinExistence type="inferred from homology"/>
<dbReference type="SUPFAM" id="SSF53474">
    <property type="entry name" value="alpha/beta-Hydrolases"/>
    <property type="match status" value="1"/>
</dbReference>
<dbReference type="InterPro" id="IPR000639">
    <property type="entry name" value="Epox_hydrolase-like"/>
</dbReference>
<gene>
    <name evidence="4" type="ORF">FALBO_191</name>
</gene>
<keyword evidence="1 4" id="KW-0378">Hydrolase</keyword>
<protein>
    <submittedName>
        <fullName evidence="4">Alpha beta hydrolase fold-1</fullName>
    </submittedName>
</protein>
<dbReference type="PRINTS" id="PR00111">
    <property type="entry name" value="ABHYDROLASE"/>
</dbReference>
<evidence type="ECO:0000313" key="4">
    <source>
        <dbReference type="EMBL" id="KAF4472921.1"/>
    </source>
</evidence>
<feature type="domain" description="AB hydrolase-1" evidence="3">
    <location>
        <begin position="34"/>
        <end position="317"/>
    </location>
</feature>
<dbReference type="EMBL" id="JAADYS010000022">
    <property type="protein sequence ID" value="KAF4472921.1"/>
    <property type="molecule type" value="Genomic_DNA"/>
</dbReference>
<dbReference type="InterPro" id="IPR000073">
    <property type="entry name" value="AB_hydrolase_1"/>
</dbReference>
<organism evidence="4 5">
    <name type="scientific">Fusarium albosuccineum</name>
    <dbReference type="NCBI Taxonomy" id="1237068"/>
    <lineage>
        <taxon>Eukaryota</taxon>
        <taxon>Fungi</taxon>
        <taxon>Dikarya</taxon>
        <taxon>Ascomycota</taxon>
        <taxon>Pezizomycotina</taxon>
        <taxon>Sordariomycetes</taxon>
        <taxon>Hypocreomycetidae</taxon>
        <taxon>Hypocreales</taxon>
        <taxon>Nectriaceae</taxon>
        <taxon>Fusarium</taxon>
        <taxon>Fusarium decemcellulare species complex</taxon>
    </lineage>
</organism>
<dbReference type="AlphaFoldDB" id="A0A8H4LP37"/>
<dbReference type="PRINTS" id="PR00412">
    <property type="entry name" value="EPOXHYDRLASE"/>
</dbReference>
<keyword evidence="5" id="KW-1185">Reference proteome</keyword>
<dbReference type="OrthoDB" id="408373at2759"/>
<sequence>MEALIQKQFINSRSLQYNYYTTPSNNVTATFDQPALLLLHGFPESAATWAALIPYLLTLGLRILIPDLLGYGGTSKPWDVSYFRSDSMASDLAEILTVENVSSVIPIGHDWGSFLAHRYCFYYPEQVSGIILSSFYYEPPIREPINITQIAEERKELLGFPLGWYYAFFASPEAASLLSGNLDSFLSAGYGENGALKETFGYKDSLRNWLLGDKRRQLETFARNPDTLKAAQEAFTGSGFVSPLMWYRAYVNGTQYEAERNLPATADTVDVPLLAIAGKNDPLGPVSLFETQEAKNAVSDLTTVELDSTHFIPVEKPLEMAEAIIEWLESKNLTSGGGFGKRKNGH</sequence>
<comment type="caution">
    <text evidence="4">The sequence shown here is derived from an EMBL/GenBank/DDBJ whole genome shotgun (WGS) entry which is preliminary data.</text>
</comment>
<evidence type="ECO:0000259" key="3">
    <source>
        <dbReference type="Pfam" id="PF00561"/>
    </source>
</evidence>
<dbReference type="Gene3D" id="3.40.50.1820">
    <property type="entry name" value="alpha/beta hydrolase"/>
    <property type="match status" value="1"/>
</dbReference>